<dbReference type="AlphaFoldDB" id="M2MCN4"/>
<gene>
    <name evidence="1" type="ORF">BAUCODRAFT_36773</name>
</gene>
<dbReference type="EMBL" id="KB445559">
    <property type="protein sequence ID" value="EMC94301.1"/>
    <property type="molecule type" value="Genomic_DNA"/>
</dbReference>
<organism evidence="1 2">
    <name type="scientific">Baudoinia panamericana (strain UAMH 10762)</name>
    <name type="common">Angels' share fungus</name>
    <name type="synonym">Baudoinia compniacensis (strain UAMH 10762)</name>
    <dbReference type="NCBI Taxonomy" id="717646"/>
    <lineage>
        <taxon>Eukaryota</taxon>
        <taxon>Fungi</taxon>
        <taxon>Dikarya</taxon>
        <taxon>Ascomycota</taxon>
        <taxon>Pezizomycotina</taxon>
        <taxon>Dothideomycetes</taxon>
        <taxon>Dothideomycetidae</taxon>
        <taxon>Mycosphaerellales</taxon>
        <taxon>Teratosphaeriaceae</taxon>
        <taxon>Baudoinia</taxon>
    </lineage>
</organism>
<dbReference type="HOGENOM" id="CLU_1008279_0_0_1"/>
<evidence type="ECO:0000313" key="2">
    <source>
        <dbReference type="Proteomes" id="UP000011761"/>
    </source>
</evidence>
<dbReference type="RefSeq" id="XP_007678710.1">
    <property type="nucleotide sequence ID" value="XM_007680520.1"/>
</dbReference>
<dbReference type="GeneID" id="19113065"/>
<keyword evidence="2" id="KW-1185">Reference proteome</keyword>
<evidence type="ECO:0000313" key="1">
    <source>
        <dbReference type="EMBL" id="EMC94301.1"/>
    </source>
</evidence>
<accession>M2MCN4</accession>
<proteinExistence type="predicted"/>
<sequence length="276" mass="32010">MSTNVEDSSKPFPFFDMSLELRKMVYRHLTRTVKIRVRPDRGPYMELDAFPIANLRLSSRQLKDESDCEVSLSVLTVAEMLLPWKQYTWDAITPPLPVWLLPLIRTVRVVGWHRSRYPYSLHSYTLQKDSLTEVMQDFSHITNDAVTCIPALRKVLIELRLPRGANAVHPPGSNLFSDFVNTEWLVLSPVYEIQRKLLIQSTMFCGFPDDRFYNGLNAQMMCNAMRSRENLILYEADPIRDEDGEPAFLLKTRSAGTFDYDRLVAQVRCMLARQNQ</sequence>
<dbReference type="Proteomes" id="UP000011761">
    <property type="component" value="Unassembled WGS sequence"/>
</dbReference>
<protein>
    <submittedName>
        <fullName evidence="1">Uncharacterized protein</fullName>
    </submittedName>
</protein>
<name>M2MCN4_BAUPA</name>
<reference evidence="1 2" key="1">
    <citation type="journal article" date="2012" name="PLoS Pathog.">
        <title>Diverse lifestyles and strategies of plant pathogenesis encoded in the genomes of eighteen Dothideomycetes fungi.</title>
        <authorList>
            <person name="Ohm R.A."/>
            <person name="Feau N."/>
            <person name="Henrissat B."/>
            <person name="Schoch C.L."/>
            <person name="Horwitz B.A."/>
            <person name="Barry K.W."/>
            <person name="Condon B.J."/>
            <person name="Copeland A.C."/>
            <person name="Dhillon B."/>
            <person name="Glaser F."/>
            <person name="Hesse C.N."/>
            <person name="Kosti I."/>
            <person name="LaButti K."/>
            <person name="Lindquist E.A."/>
            <person name="Lucas S."/>
            <person name="Salamov A.A."/>
            <person name="Bradshaw R.E."/>
            <person name="Ciuffetti L."/>
            <person name="Hamelin R.C."/>
            <person name="Kema G.H.J."/>
            <person name="Lawrence C."/>
            <person name="Scott J.A."/>
            <person name="Spatafora J.W."/>
            <person name="Turgeon B.G."/>
            <person name="de Wit P.J.G.M."/>
            <person name="Zhong S."/>
            <person name="Goodwin S.B."/>
            <person name="Grigoriev I.V."/>
        </authorList>
    </citation>
    <scope>NUCLEOTIDE SEQUENCE [LARGE SCALE GENOMIC DNA]</scope>
    <source>
        <strain evidence="1 2">UAMH 10762</strain>
    </source>
</reference>
<dbReference type="KEGG" id="bcom:BAUCODRAFT_36773"/>